<protein>
    <submittedName>
        <fullName evidence="2">Uncharacterized protein</fullName>
    </submittedName>
</protein>
<organism evidence="2 3">
    <name type="scientific">Chryseobacterium geocarposphaerae</name>
    <dbReference type="NCBI Taxonomy" id="1416776"/>
    <lineage>
        <taxon>Bacteria</taxon>
        <taxon>Pseudomonadati</taxon>
        <taxon>Bacteroidota</taxon>
        <taxon>Flavobacteriia</taxon>
        <taxon>Flavobacteriales</taxon>
        <taxon>Weeksellaceae</taxon>
        <taxon>Chryseobacterium group</taxon>
        <taxon>Chryseobacterium</taxon>
    </lineage>
</organism>
<keyword evidence="3" id="KW-1185">Reference proteome</keyword>
<accession>A0ABU1LH56</accession>
<evidence type="ECO:0000256" key="1">
    <source>
        <dbReference type="SAM" id="SignalP"/>
    </source>
</evidence>
<dbReference type="EMBL" id="JAVDQS010000008">
    <property type="protein sequence ID" value="MDR6406044.1"/>
    <property type="molecule type" value="Genomic_DNA"/>
</dbReference>
<keyword evidence="1" id="KW-0732">Signal</keyword>
<dbReference type="RefSeq" id="WP_147297025.1">
    <property type="nucleotide sequence ID" value="NZ_JAVDQS010000008.1"/>
</dbReference>
<name>A0ABU1LH56_9FLAO</name>
<evidence type="ECO:0000313" key="3">
    <source>
        <dbReference type="Proteomes" id="UP001184853"/>
    </source>
</evidence>
<dbReference type="Proteomes" id="UP001184853">
    <property type="component" value="Unassembled WGS sequence"/>
</dbReference>
<gene>
    <name evidence="2" type="ORF">J2781_002988</name>
</gene>
<comment type="caution">
    <text evidence="2">The sequence shown here is derived from an EMBL/GenBank/DDBJ whole genome shotgun (WGS) entry which is preliminary data.</text>
</comment>
<sequence length="439" mass="45791">MKNKITLAFALLLAGLAYAQVGINTPNPRATLDITAKAATGNTRTPEGLLIPNVDRLRAQSMTGIATSTMIYVNSVATGTQAGIAANIDAAGYYYFNGVVWTKLIPEVPTQIDTDTNIYNTNGSLTANRTVTQAGNTLAFTSTAATGTSHFTVDGNTFNVDARNNRIGIGTAAPNNLLDLGTSSGRKLAVWNSAAGDDFYGFGAAADVLQLYAGATSTQSPLITLNQNGRVGIGTTVPVTNFHTIGTRRFENATAGTVQVGSVLTATDTNGTAEWKTPASETILGGMDANAGISIPFANDGTLKYTGRFITLPPGRWAVTITQLAQTSGTLDNDDWMFVRSTFAEGAMAVGATANRSGDVNGGPTLMSFRVQGPGTTGNPQQFDVFQGTVFITNNTNAAKTYRYIAGQTVTGGGPDSATFIRSYGGTWSESSIYATAIK</sequence>
<feature type="signal peptide" evidence="1">
    <location>
        <begin position="1"/>
        <end position="19"/>
    </location>
</feature>
<proteinExistence type="predicted"/>
<feature type="chain" id="PRO_5045606728" evidence="1">
    <location>
        <begin position="20"/>
        <end position="439"/>
    </location>
</feature>
<evidence type="ECO:0000313" key="2">
    <source>
        <dbReference type="EMBL" id="MDR6406044.1"/>
    </source>
</evidence>
<reference evidence="2 3" key="1">
    <citation type="submission" date="2023-07" db="EMBL/GenBank/DDBJ databases">
        <title>Sorghum-associated microbial communities from plants grown in Nebraska, USA.</title>
        <authorList>
            <person name="Schachtman D."/>
        </authorList>
    </citation>
    <scope>NUCLEOTIDE SEQUENCE [LARGE SCALE GENOMIC DNA]</scope>
    <source>
        <strain evidence="2 3">DS1709</strain>
    </source>
</reference>